<dbReference type="InterPro" id="IPR027417">
    <property type="entry name" value="P-loop_NTPase"/>
</dbReference>
<name>A0A9X2RJG6_9PROT</name>
<keyword evidence="6" id="KW-0479">Metal-binding</keyword>
<dbReference type="NCBIfam" id="TIGR00150">
    <property type="entry name" value="T6A_YjeE"/>
    <property type="match status" value="1"/>
</dbReference>
<comment type="subcellular location">
    <subcellularLocation>
        <location evidence="1">Cytoplasm</location>
    </subcellularLocation>
</comment>
<evidence type="ECO:0000256" key="7">
    <source>
        <dbReference type="ARBA" id="ARBA00022741"/>
    </source>
</evidence>
<dbReference type="InterPro" id="IPR003442">
    <property type="entry name" value="T6A_TsaE"/>
</dbReference>
<dbReference type="SUPFAM" id="SSF52540">
    <property type="entry name" value="P-loop containing nucleoside triphosphate hydrolases"/>
    <property type="match status" value="1"/>
</dbReference>
<evidence type="ECO:0000256" key="9">
    <source>
        <dbReference type="ARBA" id="ARBA00022842"/>
    </source>
</evidence>
<dbReference type="Pfam" id="PF02367">
    <property type="entry name" value="TsaE"/>
    <property type="match status" value="1"/>
</dbReference>
<dbReference type="Gene3D" id="3.40.50.300">
    <property type="entry name" value="P-loop containing nucleotide triphosphate hydrolases"/>
    <property type="match status" value="1"/>
</dbReference>
<organism evidence="11 12">
    <name type="scientific">Parvularcula maris</name>
    <dbReference type="NCBI Taxonomy" id="2965077"/>
    <lineage>
        <taxon>Bacteria</taxon>
        <taxon>Pseudomonadati</taxon>
        <taxon>Pseudomonadota</taxon>
        <taxon>Alphaproteobacteria</taxon>
        <taxon>Parvularculales</taxon>
        <taxon>Parvularculaceae</taxon>
        <taxon>Parvularcula</taxon>
    </lineage>
</organism>
<dbReference type="PANTHER" id="PTHR33540:SF2">
    <property type="entry name" value="TRNA THREONYLCARBAMOYLADENOSINE BIOSYNTHESIS PROTEIN TSAE"/>
    <property type="match status" value="1"/>
</dbReference>
<keyword evidence="7" id="KW-0547">Nucleotide-binding</keyword>
<accession>A0A9X2RJG6</accession>
<evidence type="ECO:0000256" key="5">
    <source>
        <dbReference type="ARBA" id="ARBA00022694"/>
    </source>
</evidence>
<evidence type="ECO:0000313" key="12">
    <source>
        <dbReference type="Proteomes" id="UP001142610"/>
    </source>
</evidence>
<sequence length="153" mass="16941">MERRVGSEDAMGALGRSLAPILRRGDCLLLRGDLGAGKTTLARSIIQALAGARIDVGSPTYALVELYEMDIPVHHVDLYRLEAFEQAFELGLEDLIEAGITLVEWPERAEAIFPGDALDLTIEEEKEGIRMVRFGWKDGDWAARLSPMFEEPA</sequence>
<evidence type="ECO:0000256" key="2">
    <source>
        <dbReference type="ARBA" id="ARBA00007599"/>
    </source>
</evidence>
<keyword evidence="5" id="KW-0819">tRNA processing</keyword>
<dbReference type="GO" id="GO:0005737">
    <property type="term" value="C:cytoplasm"/>
    <property type="evidence" value="ECO:0007669"/>
    <property type="project" value="UniProtKB-SubCell"/>
</dbReference>
<dbReference type="GO" id="GO:0002949">
    <property type="term" value="P:tRNA threonylcarbamoyladenosine modification"/>
    <property type="evidence" value="ECO:0007669"/>
    <property type="project" value="InterPro"/>
</dbReference>
<keyword evidence="12" id="KW-1185">Reference proteome</keyword>
<dbReference type="PANTHER" id="PTHR33540">
    <property type="entry name" value="TRNA THREONYLCARBAMOYLADENOSINE BIOSYNTHESIS PROTEIN TSAE"/>
    <property type="match status" value="1"/>
</dbReference>
<gene>
    <name evidence="11" type="primary">tsaE</name>
    <name evidence="11" type="ORF">NOG11_04860</name>
</gene>
<dbReference type="Proteomes" id="UP001142610">
    <property type="component" value="Unassembled WGS sequence"/>
</dbReference>
<comment type="caution">
    <text evidence="11">The sequence shown here is derived from an EMBL/GenBank/DDBJ whole genome shotgun (WGS) entry which is preliminary data.</text>
</comment>
<dbReference type="AlphaFoldDB" id="A0A9X2RJG6"/>
<evidence type="ECO:0000256" key="10">
    <source>
        <dbReference type="ARBA" id="ARBA00032441"/>
    </source>
</evidence>
<dbReference type="RefSeq" id="WP_256618559.1">
    <property type="nucleotide sequence ID" value="NZ_JANIBC010000002.1"/>
</dbReference>
<evidence type="ECO:0000256" key="6">
    <source>
        <dbReference type="ARBA" id="ARBA00022723"/>
    </source>
</evidence>
<dbReference type="EMBL" id="JANIBC010000002">
    <property type="protein sequence ID" value="MCQ8184712.1"/>
    <property type="molecule type" value="Genomic_DNA"/>
</dbReference>
<dbReference type="GO" id="GO:0005524">
    <property type="term" value="F:ATP binding"/>
    <property type="evidence" value="ECO:0007669"/>
    <property type="project" value="UniProtKB-KW"/>
</dbReference>
<keyword evidence="8" id="KW-0067">ATP-binding</keyword>
<evidence type="ECO:0000256" key="8">
    <source>
        <dbReference type="ARBA" id="ARBA00022840"/>
    </source>
</evidence>
<evidence type="ECO:0000256" key="1">
    <source>
        <dbReference type="ARBA" id="ARBA00004496"/>
    </source>
</evidence>
<keyword evidence="9" id="KW-0460">Magnesium</keyword>
<protein>
    <recommendedName>
        <fullName evidence="3">tRNA threonylcarbamoyladenosine biosynthesis protein TsaE</fullName>
    </recommendedName>
    <alternativeName>
        <fullName evidence="10">t(6)A37 threonylcarbamoyladenosine biosynthesis protein TsaE</fullName>
    </alternativeName>
</protein>
<keyword evidence="4" id="KW-0963">Cytoplasm</keyword>
<evidence type="ECO:0000256" key="3">
    <source>
        <dbReference type="ARBA" id="ARBA00019010"/>
    </source>
</evidence>
<reference evidence="11" key="1">
    <citation type="submission" date="2022-07" db="EMBL/GenBank/DDBJ databases">
        <title>Parvularcula maris sp. nov., an algicidal bacterium isolated from seawater.</title>
        <authorList>
            <person name="Li F."/>
        </authorList>
    </citation>
    <scope>NUCLEOTIDE SEQUENCE</scope>
    <source>
        <strain evidence="11">BGMRC 0090</strain>
    </source>
</reference>
<evidence type="ECO:0000256" key="4">
    <source>
        <dbReference type="ARBA" id="ARBA00022490"/>
    </source>
</evidence>
<evidence type="ECO:0000313" key="11">
    <source>
        <dbReference type="EMBL" id="MCQ8184712.1"/>
    </source>
</evidence>
<proteinExistence type="inferred from homology"/>
<comment type="similarity">
    <text evidence="2">Belongs to the TsaE family.</text>
</comment>
<dbReference type="GO" id="GO:0046872">
    <property type="term" value="F:metal ion binding"/>
    <property type="evidence" value="ECO:0007669"/>
    <property type="project" value="UniProtKB-KW"/>
</dbReference>